<feature type="transmembrane region" description="Helical" evidence="1">
    <location>
        <begin position="101"/>
        <end position="124"/>
    </location>
</feature>
<sequence length="255" mass="29584">MNKEDNQDDITSKIIGLLPLITIIVLGSGTLNIFIYYRLFGINILAHLDIGELLPLSLSDTIDVLLELLIILFIIFILKLTRPKPRERKKPCKILKYKDRFFYHSTRELIIGFVIICVSLTIIYFSSFDLIYFMNYYFSAIVCVMSVFICLIVSWLIKTIYPTISDKFRVLFFVSTILFFNNGYMGLKKNVDVRFGDAYTGTYVATASDTIKSTQSYYYIGRTKSDILFYNNSKKRSSVDFYSIESLKKISITNW</sequence>
<keyword evidence="1" id="KW-0812">Transmembrane</keyword>
<gene>
    <name evidence="2" type="ORF">E2R66_00215</name>
</gene>
<feature type="transmembrane region" description="Helical" evidence="1">
    <location>
        <begin position="12"/>
        <end position="37"/>
    </location>
</feature>
<keyword evidence="3" id="KW-1185">Reference proteome</keyword>
<dbReference type="AlphaFoldDB" id="A0A4Y8SQB3"/>
<accession>A0A4Y8SQB3</accession>
<evidence type="ECO:0000256" key="1">
    <source>
        <dbReference type="SAM" id="Phobius"/>
    </source>
</evidence>
<feature type="transmembrane region" description="Helical" evidence="1">
    <location>
        <begin position="168"/>
        <end position="187"/>
    </location>
</feature>
<dbReference type="RefSeq" id="WP_134737895.1">
    <property type="nucleotide sequence ID" value="NZ_SOZE01000001.1"/>
</dbReference>
<name>A0A4Y8SQB3_9SPHI</name>
<feature type="transmembrane region" description="Helical" evidence="1">
    <location>
        <begin position="136"/>
        <end position="156"/>
    </location>
</feature>
<evidence type="ECO:0000313" key="2">
    <source>
        <dbReference type="EMBL" id="TFF40644.1"/>
    </source>
</evidence>
<keyword evidence="1" id="KW-0472">Membrane</keyword>
<comment type="caution">
    <text evidence="2">The sequence shown here is derived from an EMBL/GenBank/DDBJ whole genome shotgun (WGS) entry which is preliminary data.</text>
</comment>
<organism evidence="2 3">
    <name type="scientific">Mucilaginibacter psychrotolerans</name>
    <dbReference type="NCBI Taxonomy" id="1524096"/>
    <lineage>
        <taxon>Bacteria</taxon>
        <taxon>Pseudomonadati</taxon>
        <taxon>Bacteroidota</taxon>
        <taxon>Sphingobacteriia</taxon>
        <taxon>Sphingobacteriales</taxon>
        <taxon>Sphingobacteriaceae</taxon>
        <taxon>Mucilaginibacter</taxon>
    </lineage>
</organism>
<feature type="transmembrane region" description="Helical" evidence="1">
    <location>
        <begin position="57"/>
        <end position="80"/>
    </location>
</feature>
<dbReference type="Proteomes" id="UP000297540">
    <property type="component" value="Unassembled WGS sequence"/>
</dbReference>
<reference evidence="2 3" key="1">
    <citation type="journal article" date="2017" name="Int. J. Syst. Evol. Microbiol.">
        <title>Mucilaginibacterpsychrotolerans sp. nov., isolated from peatlands.</title>
        <authorList>
            <person name="Deng Y."/>
            <person name="Shen L."/>
            <person name="Xu B."/>
            <person name="Liu Y."/>
            <person name="Gu Z."/>
            <person name="Liu H."/>
            <person name="Zhou Y."/>
        </authorList>
    </citation>
    <scope>NUCLEOTIDE SEQUENCE [LARGE SCALE GENOMIC DNA]</scope>
    <source>
        <strain evidence="2 3">NH7-4</strain>
    </source>
</reference>
<evidence type="ECO:0000313" key="3">
    <source>
        <dbReference type="Proteomes" id="UP000297540"/>
    </source>
</evidence>
<protein>
    <submittedName>
        <fullName evidence="2">Uncharacterized protein</fullName>
    </submittedName>
</protein>
<keyword evidence="1" id="KW-1133">Transmembrane helix</keyword>
<dbReference type="EMBL" id="SOZE01000001">
    <property type="protein sequence ID" value="TFF40644.1"/>
    <property type="molecule type" value="Genomic_DNA"/>
</dbReference>
<proteinExistence type="predicted"/>